<proteinExistence type="predicted"/>
<evidence type="ECO:0000313" key="1">
    <source>
        <dbReference type="EMBL" id="TDU25919.1"/>
    </source>
</evidence>
<sequence length="140" mass="15641">MAASLKLVFRSPVVGYVPDERRGLARLLFDKRFEQYTAKLGVRPLVDFYSTDPADLDWQIDDPIERERLKAKLGPAQYFPATDCLRTVHALLQALAEPKARIPLPPLVSKDGLARELIGVAEGLLAAEDQGVSFYLDNEM</sequence>
<reference evidence="1 2" key="1">
    <citation type="submission" date="2019-03" db="EMBL/GenBank/DDBJ databases">
        <title>Genomic Encyclopedia of Type Strains, Phase IV (KMG-IV): sequencing the most valuable type-strain genomes for metagenomic binning, comparative biology and taxonomic classification.</title>
        <authorList>
            <person name="Goeker M."/>
        </authorList>
    </citation>
    <scope>NUCLEOTIDE SEQUENCE [LARGE SCALE GENOMIC DNA]</scope>
    <source>
        <strain evidence="1 2">DSM 26377</strain>
    </source>
</reference>
<protein>
    <submittedName>
        <fullName evidence="1">Uncharacterized protein</fullName>
    </submittedName>
</protein>
<evidence type="ECO:0000313" key="2">
    <source>
        <dbReference type="Proteomes" id="UP000295341"/>
    </source>
</evidence>
<comment type="caution">
    <text evidence="1">The sequence shown here is derived from an EMBL/GenBank/DDBJ whole genome shotgun (WGS) entry which is preliminary data.</text>
</comment>
<dbReference type="EMBL" id="SOBT01000011">
    <property type="protein sequence ID" value="TDU25919.1"/>
    <property type="molecule type" value="Genomic_DNA"/>
</dbReference>
<gene>
    <name evidence="1" type="ORF">DFR24_4366</name>
</gene>
<dbReference type="AlphaFoldDB" id="A0A4S3K3U8"/>
<accession>A0A4S3K3U8</accession>
<keyword evidence="2" id="KW-1185">Reference proteome</keyword>
<organism evidence="1 2">
    <name type="scientific">Panacagrimonas perspica</name>
    <dbReference type="NCBI Taxonomy" id="381431"/>
    <lineage>
        <taxon>Bacteria</taxon>
        <taxon>Pseudomonadati</taxon>
        <taxon>Pseudomonadota</taxon>
        <taxon>Gammaproteobacteria</taxon>
        <taxon>Nevskiales</taxon>
        <taxon>Nevskiaceae</taxon>
        <taxon>Panacagrimonas</taxon>
    </lineage>
</organism>
<dbReference type="Proteomes" id="UP000295341">
    <property type="component" value="Unassembled WGS sequence"/>
</dbReference>
<name>A0A4S3K3U8_9GAMM</name>
<dbReference type="OrthoDB" id="6879702at2"/>
<dbReference type="RefSeq" id="WP_133883492.1">
    <property type="nucleotide sequence ID" value="NZ_MWIN01000013.1"/>
</dbReference>